<name>A0ABS7JAG8_9SPHN</name>
<proteinExistence type="predicted"/>
<dbReference type="Proteomes" id="UP000776651">
    <property type="component" value="Unassembled WGS sequence"/>
</dbReference>
<dbReference type="Gene3D" id="3.40.50.12580">
    <property type="match status" value="1"/>
</dbReference>
<protein>
    <recommendedName>
        <fullName evidence="3">Glycerophosphotransferase</fullName>
    </recommendedName>
</protein>
<dbReference type="EMBL" id="JAIGNQ010000001">
    <property type="protein sequence ID" value="MBX7487018.1"/>
    <property type="molecule type" value="Genomic_DNA"/>
</dbReference>
<comment type="caution">
    <text evidence="1">The sequence shown here is derived from an EMBL/GenBank/DDBJ whole genome shotgun (WGS) entry which is preliminary data.</text>
</comment>
<keyword evidence="2" id="KW-1185">Reference proteome</keyword>
<reference evidence="1 2" key="1">
    <citation type="submission" date="2021-08" db="EMBL/GenBank/DDBJ databases">
        <title>Comparative Genomics Analysis of the Genus Qipengyuania Reveals Extensive Genetic Diversity and Metabolic Versatility, Including the Description of Fifteen Novel Species.</title>
        <authorList>
            <person name="Liu Y."/>
        </authorList>
    </citation>
    <scope>NUCLEOTIDE SEQUENCE [LARGE SCALE GENOMIC DNA]</scope>
    <source>
        <strain evidence="1 2">GH25</strain>
    </source>
</reference>
<accession>A0ABS7JAG8</accession>
<evidence type="ECO:0000313" key="1">
    <source>
        <dbReference type="EMBL" id="MBX7487018.1"/>
    </source>
</evidence>
<dbReference type="RefSeq" id="WP_221596362.1">
    <property type="nucleotide sequence ID" value="NZ_JAIGNQ010000001.1"/>
</dbReference>
<evidence type="ECO:0000313" key="2">
    <source>
        <dbReference type="Proteomes" id="UP000776651"/>
    </source>
</evidence>
<evidence type="ECO:0008006" key="3">
    <source>
        <dbReference type="Google" id="ProtNLM"/>
    </source>
</evidence>
<dbReference type="InterPro" id="IPR043148">
    <property type="entry name" value="TagF_C"/>
</dbReference>
<organism evidence="1 2">
    <name type="scientific">Qipengyuania pacifica</name>
    <dbReference type="NCBI Taxonomy" id="2860199"/>
    <lineage>
        <taxon>Bacteria</taxon>
        <taxon>Pseudomonadati</taxon>
        <taxon>Pseudomonadota</taxon>
        <taxon>Alphaproteobacteria</taxon>
        <taxon>Sphingomonadales</taxon>
        <taxon>Erythrobacteraceae</taxon>
        <taxon>Qipengyuania</taxon>
    </lineage>
</organism>
<gene>
    <name evidence="1" type="ORF">K3177_00685</name>
</gene>
<sequence length="392" mass="43302">MARAVFLFNHDAAHQVSHLAPIAGAMARHHPEVETTVAYASQTVRAQIERLVRPEDAARMDWHELALPRPIAAATGVLDKIAPVTRLARLRLHQPLFKASDAVVSTERTCLRVKRRLRPGNAPLFIRVPHGTGDRSVTFHPDHRQFDLSLVAGPKLKEQLVANGVDAAKIEVTGYSKFEGIDFDAQPDFFGNGRPTFVYNPHFDPHLSSWYDAGPDVLRWFVSEAGQAYNLIFAPHVMLFRKSVHISPEYKVGRVRPDIPDEALAAPNILIDTDGPRLFDMSYMLAADGYIGDASSQIYEFLMRPRPVFLLDPNAALGSQGEEVLPFLRTGPRVESVNDLGSAIGGWDEIGSRYRAEQERLIAHTFALSEVPASQRAADAIAAAIARRNGAL</sequence>